<gene>
    <name evidence="4" type="ORF">GCM10011507_14140</name>
</gene>
<reference evidence="4" key="1">
    <citation type="journal article" date="2014" name="Int. J. Syst. Evol. Microbiol.">
        <title>Complete genome sequence of Corynebacterium casei LMG S-19264T (=DSM 44701T), isolated from a smear-ripened cheese.</title>
        <authorList>
            <consortium name="US DOE Joint Genome Institute (JGI-PGF)"/>
            <person name="Walter F."/>
            <person name="Albersmeier A."/>
            <person name="Kalinowski J."/>
            <person name="Ruckert C."/>
        </authorList>
    </citation>
    <scope>NUCLEOTIDE SEQUENCE</scope>
    <source>
        <strain evidence="4">CGMCC 1.15447</strain>
    </source>
</reference>
<dbReference type="HAMAP" id="MF_00649">
    <property type="entry name" value="DNA_gyrase_inhibitor_YacG"/>
    <property type="match status" value="1"/>
</dbReference>
<evidence type="ECO:0000313" key="4">
    <source>
        <dbReference type="EMBL" id="GGA63721.1"/>
    </source>
</evidence>
<dbReference type="Pfam" id="PF03884">
    <property type="entry name" value="YacG"/>
    <property type="match status" value="1"/>
</dbReference>
<dbReference type="InterPro" id="IPR005584">
    <property type="entry name" value="DNA_gyrase_inhibitor_YacG"/>
</dbReference>
<dbReference type="PANTHER" id="PTHR36150:SF1">
    <property type="entry name" value="DNA GYRASE INHIBITOR YACG"/>
    <property type="match status" value="1"/>
</dbReference>
<feature type="region of interest" description="Disordered" evidence="3">
    <location>
        <begin position="42"/>
        <end position="70"/>
    </location>
</feature>
<comment type="caution">
    <text evidence="4">The sequence shown here is derived from an EMBL/GenBank/DDBJ whole genome shotgun (WGS) entry which is preliminary data.</text>
</comment>
<protein>
    <recommendedName>
        <fullName evidence="6">DNA gyrase inhibitor YacG</fullName>
    </recommendedName>
</protein>
<evidence type="ECO:0000256" key="2">
    <source>
        <dbReference type="ARBA" id="ARBA00022833"/>
    </source>
</evidence>
<dbReference type="GO" id="GO:0006355">
    <property type="term" value="P:regulation of DNA-templated transcription"/>
    <property type="evidence" value="ECO:0007669"/>
    <property type="project" value="InterPro"/>
</dbReference>
<proteinExistence type="inferred from homology"/>
<dbReference type="PANTHER" id="PTHR36150">
    <property type="entry name" value="DNA GYRASE INHIBITOR YACG"/>
    <property type="match status" value="1"/>
</dbReference>
<keyword evidence="5" id="KW-1185">Reference proteome</keyword>
<dbReference type="SUPFAM" id="SSF57716">
    <property type="entry name" value="Glucocorticoid receptor-like (DNA-binding domain)"/>
    <property type="match status" value="1"/>
</dbReference>
<feature type="compositionally biased region" description="Basic and acidic residues" evidence="3">
    <location>
        <begin position="55"/>
        <end position="70"/>
    </location>
</feature>
<sequence>MSKALFCPTCHKVVLATDENFPFCSDRCRLLDLGKWASGGYKVSTPIQDPDLLEELSRSKRDNPKHEDED</sequence>
<evidence type="ECO:0000256" key="1">
    <source>
        <dbReference type="ARBA" id="ARBA00022723"/>
    </source>
</evidence>
<dbReference type="RefSeq" id="WP_188758535.1">
    <property type="nucleotide sequence ID" value="NZ_BMJB01000001.1"/>
</dbReference>
<dbReference type="Gene3D" id="3.30.50.10">
    <property type="entry name" value="Erythroid Transcription Factor GATA-1, subunit A"/>
    <property type="match status" value="1"/>
</dbReference>
<organism evidence="4 5">
    <name type="scientific">Edaphobacter acidisoli</name>
    <dbReference type="NCBI Taxonomy" id="2040573"/>
    <lineage>
        <taxon>Bacteria</taxon>
        <taxon>Pseudomonadati</taxon>
        <taxon>Acidobacteriota</taxon>
        <taxon>Terriglobia</taxon>
        <taxon>Terriglobales</taxon>
        <taxon>Acidobacteriaceae</taxon>
        <taxon>Edaphobacter</taxon>
    </lineage>
</organism>
<evidence type="ECO:0008006" key="6">
    <source>
        <dbReference type="Google" id="ProtNLM"/>
    </source>
</evidence>
<accession>A0A916W363</accession>
<dbReference type="AlphaFoldDB" id="A0A916W363"/>
<keyword evidence="2" id="KW-0862">Zinc</keyword>
<evidence type="ECO:0000313" key="5">
    <source>
        <dbReference type="Proteomes" id="UP000648801"/>
    </source>
</evidence>
<dbReference type="EMBL" id="BMJB01000001">
    <property type="protein sequence ID" value="GGA63721.1"/>
    <property type="molecule type" value="Genomic_DNA"/>
</dbReference>
<evidence type="ECO:0000256" key="3">
    <source>
        <dbReference type="SAM" id="MobiDB-lite"/>
    </source>
</evidence>
<dbReference type="GO" id="GO:0008270">
    <property type="term" value="F:zinc ion binding"/>
    <property type="evidence" value="ECO:0007669"/>
    <property type="project" value="InterPro"/>
</dbReference>
<keyword evidence="1" id="KW-0479">Metal-binding</keyword>
<dbReference type="Proteomes" id="UP000648801">
    <property type="component" value="Unassembled WGS sequence"/>
</dbReference>
<reference evidence="4" key="2">
    <citation type="submission" date="2020-09" db="EMBL/GenBank/DDBJ databases">
        <authorList>
            <person name="Sun Q."/>
            <person name="Zhou Y."/>
        </authorList>
    </citation>
    <scope>NUCLEOTIDE SEQUENCE</scope>
    <source>
        <strain evidence="4">CGMCC 1.15447</strain>
    </source>
</reference>
<dbReference type="InterPro" id="IPR013088">
    <property type="entry name" value="Znf_NHR/GATA"/>
</dbReference>
<name>A0A916W363_9BACT</name>